<organism evidence="1 2">
    <name type="scientific">Zasmidium cellare ATCC 36951</name>
    <dbReference type="NCBI Taxonomy" id="1080233"/>
    <lineage>
        <taxon>Eukaryota</taxon>
        <taxon>Fungi</taxon>
        <taxon>Dikarya</taxon>
        <taxon>Ascomycota</taxon>
        <taxon>Pezizomycotina</taxon>
        <taxon>Dothideomycetes</taxon>
        <taxon>Dothideomycetidae</taxon>
        <taxon>Mycosphaerellales</taxon>
        <taxon>Mycosphaerellaceae</taxon>
        <taxon>Zasmidium</taxon>
    </lineage>
</organism>
<protein>
    <submittedName>
        <fullName evidence="1">Uncharacterized protein</fullName>
    </submittedName>
</protein>
<dbReference type="EMBL" id="ML993615">
    <property type="protein sequence ID" value="KAF2162071.1"/>
    <property type="molecule type" value="Genomic_DNA"/>
</dbReference>
<evidence type="ECO:0000313" key="1">
    <source>
        <dbReference type="EMBL" id="KAF2162071.1"/>
    </source>
</evidence>
<proteinExistence type="predicted"/>
<accession>A0A6A6C4W4</accession>
<dbReference type="GeneID" id="54561850"/>
<dbReference type="Proteomes" id="UP000799537">
    <property type="component" value="Unassembled WGS sequence"/>
</dbReference>
<keyword evidence="2" id="KW-1185">Reference proteome</keyword>
<evidence type="ECO:0000313" key="2">
    <source>
        <dbReference type="Proteomes" id="UP000799537"/>
    </source>
</evidence>
<dbReference type="OrthoDB" id="4424523at2759"/>
<sequence length="156" mass="18348">MGHMGLAFAEGKDRGYLYNATDAEILRDLNNFYGLKKWGFVVYRCTHGDDDAWSRFMDRLNRHNDAVLRDNEQAPDLVASYDWTVQEDPALEGATKDEVRRRFRQLRGSLIQSETADDLDDFKKRTLMWENPRYKYCIHVDSEGLHMVLQRASDYF</sequence>
<reference evidence="1" key="1">
    <citation type="journal article" date="2020" name="Stud. Mycol.">
        <title>101 Dothideomycetes genomes: a test case for predicting lifestyles and emergence of pathogens.</title>
        <authorList>
            <person name="Haridas S."/>
            <person name="Albert R."/>
            <person name="Binder M."/>
            <person name="Bloem J."/>
            <person name="Labutti K."/>
            <person name="Salamov A."/>
            <person name="Andreopoulos B."/>
            <person name="Baker S."/>
            <person name="Barry K."/>
            <person name="Bills G."/>
            <person name="Bluhm B."/>
            <person name="Cannon C."/>
            <person name="Castanera R."/>
            <person name="Culley D."/>
            <person name="Daum C."/>
            <person name="Ezra D."/>
            <person name="Gonzalez J."/>
            <person name="Henrissat B."/>
            <person name="Kuo A."/>
            <person name="Liang C."/>
            <person name="Lipzen A."/>
            <person name="Lutzoni F."/>
            <person name="Magnuson J."/>
            <person name="Mondo S."/>
            <person name="Nolan M."/>
            <person name="Ohm R."/>
            <person name="Pangilinan J."/>
            <person name="Park H.-J."/>
            <person name="Ramirez L."/>
            <person name="Alfaro M."/>
            <person name="Sun H."/>
            <person name="Tritt A."/>
            <person name="Yoshinaga Y."/>
            <person name="Zwiers L.-H."/>
            <person name="Turgeon B."/>
            <person name="Goodwin S."/>
            <person name="Spatafora J."/>
            <person name="Crous P."/>
            <person name="Grigoriev I."/>
        </authorList>
    </citation>
    <scope>NUCLEOTIDE SEQUENCE</scope>
    <source>
        <strain evidence="1">ATCC 36951</strain>
    </source>
</reference>
<dbReference type="RefSeq" id="XP_033662960.1">
    <property type="nucleotide sequence ID" value="XM_033808578.1"/>
</dbReference>
<dbReference type="AlphaFoldDB" id="A0A6A6C4W4"/>
<name>A0A6A6C4W4_ZASCE</name>
<gene>
    <name evidence="1" type="ORF">M409DRAFT_27450</name>
</gene>